<evidence type="ECO:0000313" key="2">
    <source>
        <dbReference type="Proteomes" id="UP000318413"/>
    </source>
</evidence>
<accession>A0A502C6A3</accession>
<keyword evidence="2" id="KW-1185">Reference proteome</keyword>
<protein>
    <submittedName>
        <fullName evidence="1">Uncharacterized protein</fullName>
    </submittedName>
</protein>
<proteinExistence type="predicted"/>
<dbReference type="OrthoDB" id="9803878at2"/>
<dbReference type="AlphaFoldDB" id="A0A502C6A3"/>
<reference evidence="1 2" key="1">
    <citation type="journal article" date="2019" name="Environ. Microbiol.">
        <title>Species interactions and distinct microbial communities in high Arctic permafrost affected cryosols are associated with the CH4 and CO2 gas fluxes.</title>
        <authorList>
            <person name="Altshuler I."/>
            <person name="Hamel J."/>
            <person name="Turney S."/>
            <person name="Magnuson E."/>
            <person name="Levesque R."/>
            <person name="Greer C."/>
            <person name="Whyte L.G."/>
        </authorList>
    </citation>
    <scope>NUCLEOTIDE SEQUENCE [LARGE SCALE GENOMIC DNA]</scope>
    <source>
        <strain evidence="1 2">S5.1</strain>
    </source>
</reference>
<organism evidence="1 2">
    <name type="scientific">Sphingomonas oligophenolica</name>
    <dbReference type="NCBI Taxonomy" id="301154"/>
    <lineage>
        <taxon>Bacteria</taxon>
        <taxon>Pseudomonadati</taxon>
        <taxon>Pseudomonadota</taxon>
        <taxon>Alphaproteobacteria</taxon>
        <taxon>Sphingomonadales</taxon>
        <taxon>Sphingomonadaceae</taxon>
        <taxon>Sphingomonas</taxon>
    </lineage>
</organism>
<name>A0A502C6A3_9SPHN</name>
<comment type="caution">
    <text evidence="1">The sequence shown here is derived from an EMBL/GenBank/DDBJ whole genome shotgun (WGS) entry which is preliminary data.</text>
</comment>
<dbReference type="EMBL" id="RCZK01000016">
    <property type="protein sequence ID" value="TPG08438.1"/>
    <property type="molecule type" value="Genomic_DNA"/>
</dbReference>
<sequence length="73" mass="8343">MWISEADLAIMRRIDELHLLYPFAGTRAVEDADEPLWEPGEVAERLHLQTLDPVASFLRMTSGVLGQDHQLDR</sequence>
<evidence type="ECO:0000313" key="1">
    <source>
        <dbReference type="EMBL" id="TPG08438.1"/>
    </source>
</evidence>
<dbReference type="Proteomes" id="UP000318413">
    <property type="component" value="Unassembled WGS sequence"/>
</dbReference>
<gene>
    <name evidence="1" type="ORF">EAH84_14075</name>
</gene>
<dbReference type="RefSeq" id="WP_140872638.1">
    <property type="nucleotide sequence ID" value="NZ_RCZK01000016.1"/>
</dbReference>